<dbReference type="SMART" id="SM00086">
    <property type="entry name" value="PAC"/>
    <property type="match status" value="4"/>
</dbReference>
<comment type="catalytic activity">
    <reaction evidence="1">
        <text>ATP + protein L-histidine = ADP + protein N-phospho-L-histidine.</text>
        <dbReference type="EC" id="2.7.13.3"/>
    </reaction>
</comment>
<dbReference type="SMART" id="SM00091">
    <property type="entry name" value="PAS"/>
    <property type="match status" value="4"/>
</dbReference>
<dbReference type="InterPro" id="IPR003018">
    <property type="entry name" value="GAF"/>
</dbReference>
<dbReference type="PRINTS" id="PR00344">
    <property type="entry name" value="BCTRLSENSOR"/>
</dbReference>
<dbReference type="SMART" id="SM00387">
    <property type="entry name" value="HATPase_c"/>
    <property type="match status" value="1"/>
</dbReference>
<dbReference type="Proteomes" id="UP001595799">
    <property type="component" value="Unassembled WGS sequence"/>
</dbReference>
<reference evidence="12" key="1">
    <citation type="journal article" date="2019" name="Int. J. Syst. Evol. Microbiol.">
        <title>The Global Catalogue of Microorganisms (GCM) 10K type strain sequencing project: providing services to taxonomists for standard genome sequencing and annotation.</title>
        <authorList>
            <consortium name="The Broad Institute Genomics Platform"/>
            <consortium name="The Broad Institute Genome Sequencing Center for Infectious Disease"/>
            <person name="Wu L."/>
            <person name="Ma J."/>
        </authorList>
    </citation>
    <scope>NUCLEOTIDE SEQUENCE [LARGE SCALE GENOMIC DNA]</scope>
    <source>
        <strain evidence="12">CECT 8472</strain>
    </source>
</reference>
<feature type="domain" description="PAC" evidence="10">
    <location>
        <begin position="215"/>
        <end position="268"/>
    </location>
</feature>
<dbReference type="InterPro" id="IPR036097">
    <property type="entry name" value="HisK_dim/P_sf"/>
</dbReference>
<dbReference type="EMBL" id="JBHSCW010000005">
    <property type="protein sequence ID" value="MFC4352049.1"/>
    <property type="molecule type" value="Genomic_DNA"/>
</dbReference>
<dbReference type="InterPro" id="IPR011006">
    <property type="entry name" value="CheY-like_superfamily"/>
</dbReference>
<dbReference type="Pfam" id="PF00512">
    <property type="entry name" value="HisKA"/>
    <property type="match status" value="1"/>
</dbReference>
<dbReference type="InterPro" id="IPR001610">
    <property type="entry name" value="PAC"/>
</dbReference>
<dbReference type="CDD" id="cd18161">
    <property type="entry name" value="REC_hyHK_blue-like"/>
    <property type="match status" value="1"/>
</dbReference>
<dbReference type="SMART" id="SM00388">
    <property type="entry name" value="HisKA"/>
    <property type="match status" value="1"/>
</dbReference>
<protein>
    <recommendedName>
        <fullName evidence="2">histidine kinase</fullName>
        <ecNumber evidence="2">2.7.13.3</ecNumber>
    </recommendedName>
</protein>
<name>A0ABV8ULT0_9PROT</name>
<feature type="domain" description="PAC" evidence="10">
    <location>
        <begin position="509"/>
        <end position="561"/>
    </location>
</feature>
<dbReference type="InterPro" id="IPR035965">
    <property type="entry name" value="PAS-like_dom_sf"/>
</dbReference>
<dbReference type="CDD" id="cd16919">
    <property type="entry name" value="HATPase_CckA-like"/>
    <property type="match status" value="1"/>
</dbReference>
<feature type="modified residue" description="4-aspartylphosphate" evidence="6">
    <location>
        <position position="1124"/>
    </location>
</feature>
<dbReference type="Gene3D" id="1.10.287.130">
    <property type="match status" value="1"/>
</dbReference>
<dbReference type="RefSeq" id="WP_382422399.1">
    <property type="nucleotide sequence ID" value="NZ_JBHSCW010000005.1"/>
</dbReference>
<evidence type="ECO:0000313" key="11">
    <source>
        <dbReference type="EMBL" id="MFC4352049.1"/>
    </source>
</evidence>
<keyword evidence="3 6" id="KW-0597">Phosphoprotein</keyword>
<dbReference type="PANTHER" id="PTHR43304">
    <property type="entry name" value="PHYTOCHROME-LIKE PROTEIN CPH1"/>
    <property type="match status" value="1"/>
</dbReference>
<evidence type="ECO:0000259" key="10">
    <source>
        <dbReference type="PROSITE" id="PS50113"/>
    </source>
</evidence>
<dbReference type="InterPro" id="IPR000014">
    <property type="entry name" value="PAS"/>
</dbReference>
<dbReference type="InterPro" id="IPR036890">
    <property type="entry name" value="HATPase_C_sf"/>
</dbReference>
<comment type="caution">
    <text evidence="11">The sequence shown here is derived from an EMBL/GenBank/DDBJ whole genome shotgun (WGS) entry which is preliminary data.</text>
</comment>
<dbReference type="CDD" id="cd00082">
    <property type="entry name" value="HisKA"/>
    <property type="match status" value="1"/>
</dbReference>
<feature type="domain" description="PAC" evidence="10">
    <location>
        <begin position="637"/>
        <end position="689"/>
    </location>
</feature>
<feature type="domain" description="PAC" evidence="10">
    <location>
        <begin position="86"/>
        <end position="136"/>
    </location>
</feature>
<dbReference type="InterPro" id="IPR000700">
    <property type="entry name" value="PAS-assoc_C"/>
</dbReference>
<feature type="domain" description="Response regulatory" evidence="8">
    <location>
        <begin position="1074"/>
        <end position="1190"/>
    </location>
</feature>
<gene>
    <name evidence="11" type="ORF">ACFOW6_10900</name>
</gene>
<evidence type="ECO:0000256" key="5">
    <source>
        <dbReference type="ARBA" id="ARBA00022777"/>
    </source>
</evidence>
<keyword evidence="5" id="KW-0418">Kinase</keyword>
<dbReference type="SMART" id="SM00448">
    <property type="entry name" value="REC"/>
    <property type="match status" value="1"/>
</dbReference>
<dbReference type="InterPro" id="IPR005467">
    <property type="entry name" value="His_kinase_dom"/>
</dbReference>
<dbReference type="SUPFAM" id="SSF55874">
    <property type="entry name" value="ATPase domain of HSP90 chaperone/DNA topoisomerase II/histidine kinase"/>
    <property type="match status" value="1"/>
</dbReference>
<feature type="domain" description="PAS" evidence="9">
    <location>
        <begin position="137"/>
        <end position="212"/>
    </location>
</feature>
<dbReference type="Pfam" id="PF08447">
    <property type="entry name" value="PAS_3"/>
    <property type="match status" value="3"/>
</dbReference>
<dbReference type="Gene3D" id="3.40.50.2300">
    <property type="match status" value="1"/>
</dbReference>
<evidence type="ECO:0000313" key="12">
    <source>
        <dbReference type="Proteomes" id="UP001595799"/>
    </source>
</evidence>
<dbReference type="Pfam" id="PF00989">
    <property type="entry name" value="PAS"/>
    <property type="match status" value="1"/>
</dbReference>
<dbReference type="InterPro" id="IPR052162">
    <property type="entry name" value="Sensor_kinase/Photoreceptor"/>
</dbReference>
<organism evidence="11 12">
    <name type="scientific">Fodinicurvata halophila</name>
    <dbReference type="NCBI Taxonomy" id="1419723"/>
    <lineage>
        <taxon>Bacteria</taxon>
        <taxon>Pseudomonadati</taxon>
        <taxon>Pseudomonadota</taxon>
        <taxon>Alphaproteobacteria</taxon>
        <taxon>Rhodospirillales</taxon>
        <taxon>Rhodovibrionaceae</taxon>
        <taxon>Fodinicurvata</taxon>
    </lineage>
</organism>
<dbReference type="Gene3D" id="3.30.450.40">
    <property type="match status" value="1"/>
</dbReference>
<proteinExistence type="predicted"/>
<dbReference type="Gene3D" id="2.10.70.100">
    <property type="match status" value="1"/>
</dbReference>
<dbReference type="InterPro" id="IPR003661">
    <property type="entry name" value="HisK_dim/P_dom"/>
</dbReference>
<dbReference type="Gene3D" id="3.30.450.20">
    <property type="entry name" value="PAS domain"/>
    <property type="match status" value="4"/>
</dbReference>
<dbReference type="InterPro" id="IPR029016">
    <property type="entry name" value="GAF-like_dom_sf"/>
</dbReference>
<dbReference type="PANTHER" id="PTHR43304:SF1">
    <property type="entry name" value="PAC DOMAIN-CONTAINING PROTEIN"/>
    <property type="match status" value="1"/>
</dbReference>
<keyword evidence="4" id="KW-0808">Transferase</keyword>
<keyword evidence="12" id="KW-1185">Reference proteome</keyword>
<sequence length="1193" mass="134105">MSIQENGAFTQHQLEQLMHSIDGAIWQADPESWHYTFISPKIEAILGYPAERWTTEPDFWESHLHPEDRERTIEFCKAAIREGRTHQVEYRMIAADGRVVWLHDLISFYKGEEKDCLQGLLIDITEQHQVREKLQTERRTSESILNSIADAVHVLDIDGRVVRQNPTARKILGWEEPEILSRDSHSLIHHHHADGTAYPRENCPIYRTLGDGLTRHVDTDVFFSRDGSAIAVDYTTAPLTDETGAITGAVVTFRDITQKERFRRIAQLEKDILQRISGGGSLEEVMEALVRGAEDLVPPAIASIALLDPDGRHIRAGAAPGLPESYNEALDGLEIGPEAGSCGTAMYKNEQVIVTDIENDPLWADYRDLARQYDLRACWSTPIKSADGRMLASFALYYRDVRAPNTSDLEVIARLSHLTSIMIERTRALEALRASEEKFRELAENIEEVFWISNPSGDVLHYVSPAFERIWGRSCESLYEDPMLWLDAIHEEDRESVMQVLQDQANEGFTAEYRIVRPDGSLCWISDKGTVIRNDDGEVLRVMGTARDITRRKQAELALRESEQRFQAISSAVSDVLWDWDLQSNALWWNADVARLLGCEPSELETPERWHPWIHPDDRARVSHDVRQAILDRQEFWETEYRVVRRDGQIRHVEDHACLILDPAGTPARLVGGMTDVTERKRHQQQLRERLKELRCLYRVLEMTADPLSSVADISQGIADVLTESLLHADVSVARIYLEDREYHSRGWQTPVLAFSATIRCDGRNVGHVEVGYRERRQAGNDAEEVFFEEEREMVHAVAAHIGRMLENRRMAESLTKSERLKAIGQLTGGVAHDFNNLLTVILGNTETMLAELPEDHELRAMAEMTQNAADRGAELTRHLLAFARQQPLSPQVTDVGTQIQQMSSLLRHTLGEHIEITTLAEDGLWHALVDPAQLESAVLNLCLNARDAMPEGGRLTIELRNVRLDQAYGEGADTVGPGTYVMLAISDSGRGMPAEVTARAFDPFFTTKEVGQGSGLGLSMVYGFAKQSQGHAVLYSEEGRGTTVKLYLPRAYSGSTGAEEPEPETEAQGGPERILVVEDDELVRGHVIGQLESLGYRVVSAENGHHALEILKQDSDFDLLFTDVVMPGGMDGGELAEKARQLHPKLPVLFTSGYTDHAIVHHGQLDPGVHLLTKPYRRQVLAVKLREVLLGT</sequence>
<dbReference type="PROSITE" id="PS50112">
    <property type="entry name" value="PAS"/>
    <property type="match status" value="4"/>
</dbReference>
<dbReference type="InterPro" id="IPR013655">
    <property type="entry name" value="PAS_fold_3"/>
</dbReference>
<evidence type="ECO:0000256" key="2">
    <source>
        <dbReference type="ARBA" id="ARBA00012438"/>
    </source>
</evidence>
<dbReference type="InterPro" id="IPR013767">
    <property type="entry name" value="PAS_fold"/>
</dbReference>
<evidence type="ECO:0000259" key="9">
    <source>
        <dbReference type="PROSITE" id="PS50112"/>
    </source>
</evidence>
<dbReference type="PROSITE" id="PS50109">
    <property type="entry name" value="HIS_KIN"/>
    <property type="match status" value="1"/>
</dbReference>
<dbReference type="CDD" id="cd00130">
    <property type="entry name" value="PAS"/>
    <property type="match status" value="4"/>
</dbReference>
<dbReference type="NCBIfam" id="TIGR00229">
    <property type="entry name" value="sensory_box"/>
    <property type="match status" value="4"/>
</dbReference>
<dbReference type="Pfam" id="PF02518">
    <property type="entry name" value="HATPase_c"/>
    <property type="match status" value="1"/>
</dbReference>
<evidence type="ECO:0000256" key="6">
    <source>
        <dbReference type="PROSITE-ProRule" id="PRU00169"/>
    </source>
</evidence>
<dbReference type="EC" id="2.7.13.3" evidence="2"/>
<dbReference type="PROSITE" id="PS50110">
    <property type="entry name" value="RESPONSE_REGULATORY"/>
    <property type="match status" value="1"/>
</dbReference>
<evidence type="ECO:0000256" key="4">
    <source>
        <dbReference type="ARBA" id="ARBA00022679"/>
    </source>
</evidence>
<feature type="domain" description="Histidine kinase" evidence="7">
    <location>
        <begin position="830"/>
        <end position="1053"/>
    </location>
</feature>
<evidence type="ECO:0000256" key="3">
    <source>
        <dbReference type="ARBA" id="ARBA00022553"/>
    </source>
</evidence>
<feature type="domain" description="PAS" evidence="9">
    <location>
        <begin position="10"/>
        <end position="83"/>
    </location>
</feature>
<dbReference type="SUPFAM" id="SSF52172">
    <property type="entry name" value="CheY-like"/>
    <property type="match status" value="1"/>
</dbReference>
<dbReference type="SUPFAM" id="SSF55785">
    <property type="entry name" value="PYP-like sensor domain (PAS domain)"/>
    <property type="match status" value="4"/>
</dbReference>
<feature type="domain" description="PAS" evidence="9">
    <location>
        <begin position="562"/>
        <end position="633"/>
    </location>
</feature>
<dbReference type="SUPFAM" id="SSF55781">
    <property type="entry name" value="GAF domain-like"/>
    <property type="match status" value="1"/>
</dbReference>
<dbReference type="SMART" id="SM00065">
    <property type="entry name" value="GAF"/>
    <property type="match status" value="1"/>
</dbReference>
<dbReference type="Pfam" id="PF13185">
    <property type="entry name" value="GAF_2"/>
    <property type="match status" value="1"/>
</dbReference>
<evidence type="ECO:0000259" key="7">
    <source>
        <dbReference type="PROSITE" id="PS50109"/>
    </source>
</evidence>
<evidence type="ECO:0000259" key="8">
    <source>
        <dbReference type="PROSITE" id="PS50110"/>
    </source>
</evidence>
<dbReference type="InterPro" id="IPR003594">
    <property type="entry name" value="HATPase_dom"/>
</dbReference>
<feature type="domain" description="PAS" evidence="9">
    <location>
        <begin position="435"/>
        <end position="508"/>
    </location>
</feature>
<dbReference type="InterPro" id="IPR004358">
    <property type="entry name" value="Sig_transdc_His_kin-like_C"/>
</dbReference>
<dbReference type="InterPro" id="IPR001789">
    <property type="entry name" value="Sig_transdc_resp-reg_receiver"/>
</dbReference>
<dbReference type="PROSITE" id="PS50113">
    <property type="entry name" value="PAC"/>
    <property type="match status" value="4"/>
</dbReference>
<accession>A0ABV8ULT0</accession>
<dbReference type="Gene3D" id="3.30.565.10">
    <property type="entry name" value="Histidine kinase-like ATPase, C-terminal domain"/>
    <property type="match status" value="1"/>
</dbReference>
<dbReference type="Pfam" id="PF00072">
    <property type="entry name" value="Response_reg"/>
    <property type="match status" value="1"/>
</dbReference>
<evidence type="ECO:0000256" key="1">
    <source>
        <dbReference type="ARBA" id="ARBA00000085"/>
    </source>
</evidence>
<dbReference type="SUPFAM" id="SSF47384">
    <property type="entry name" value="Homodimeric domain of signal transducing histidine kinase"/>
    <property type="match status" value="1"/>
</dbReference>